<sequence length="274" mass="29879">MKLGVVIWAAATSLGLTIAFIPTLFTFKPSFDGMLIGGQPLIDGQVVVRKSDLEGQGGNVGWGLVERDIEICSDWILTVSEQRPKIDSYLERQTKVDPFGKVLWPGAISGCRVVRSMNLEEGTRVCVVGCGVGLEVLALLSLGLEPIGVDYNAELFELPMYDGVETKCMDLTSEENLPASEAFMACDCLYSEATASALAIRFGKLIHEGKKVIVTDSQRFHSKLFLEVLNTQLEKFGLDGCLKWREIELKGVSTRGVTDGEVRVSDVVVNLLTA</sequence>
<name>A0A9W7EIX6_9STRA</name>
<dbReference type="Proteomes" id="UP001165085">
    <property type="component" value="Unassembled WGS sequence"/>
</dbReference>
<accession>A0A9W7EIX6</accession>
<evidence type="ECO:0000313" key="2">
    <source>
        <dbReference type="Proteomes" id="UP001165085"/>
    </source>
</evidence>
<gene>
    <name evidence="1" type="ORF">TrST_g6038</name>
</gene>
<dbReference type="EMBL" id="BRXY01000248">
    <property type="protein sequence ID" value="GMH80658.1"/>
    <property type="molecule type" value="Genomic_DNA"/>
</dbReference>
<dbReference type="Gene3D" id="3.40.50.150">
    <property type="entry name" value="Vaccinia Virus protein VP39"/>
    <property type="match status" value="1"/>
</dbReference>
<protein>
    <submittedName>
        <fullName evidence="1">Uncharacterized protein</fullName>
    </submittedName>
</protein>
<keyword evidence="2" id="KW-1185">Reference proteome</keyword>
<reference evidence="2" key="1">
    <citation type="journal article" date="2023" name="Commun. Biol.">
        <title>Genome analysis of Parmales, the sister group of diatoms, reveals the evolutionary specialization of diatoms from phago-mixotrophs to photoautotrophs.</title>
        <authorList>
            <person name="Ban H."/>
            <person name="Sato S."/>
            <person name="Yoshikawa S."/>
            <person name="Yamada K."/>
            <person name="Nakamura Y."/>
            <person name="Ichinomiya M."/>
            <person name="Sato N."/>
            <person name="Blanc-Mathieu R."/>
            <person name="Endo H."/>
            <person name="Kuwata A."/>
            <person name="Ogata H."/>
        </authorList>
    </citation>
    <scope>NUCLEOTIDE SEQUENCE [LARGE SCALE GENOMIC DNA]</scope>
    <source>
        <strain evidence="2">NIES 3701</strain>
    </source>
</reference>
<dbReference type="SUPFAM" id="SSF53335">
    <property type="entry name" value="S-adenosyl-L-methionine-dependent methyltransferases"/>
    <property type="match status" value="1"/>
</dbReference>
<organism evidence="1 2">
    <name type="scientific">Triparma strigata</name>
    <dbReference type="NCBI Taxonomy" id="1606541"/>
    <lineage>
        <taxon>Eukaryota</taxon>
        <taxon>Sar</taxon>
        <taxon>Stramenopiles</taxon>
        <taxon>Ochrophyta</taxon>
        <taxon>Bolidophyceae</taxon>
        <taxon>Parmales</taxon>
        <taxon>Triparmaceae</taxon>
        <taxon>Triparma</taxon>
    </lineage>
</organism>
<dbReference type="OrthoDB" id="413520at2759"/>
<evidence type="ECO:0000313" key="1">
    <source>
        <dbReference type="EMBL" id="GMH80658.1"/>
    </source>
</evidence>
<dbReference type="AlphaFoldDB" id="A0A9W7EIX6"/>
<dbReference type="InterPro" id="IPR029063">
    <property type="entry name" value="SAM-dependent_MTases_sf"/>
</dbReference>
<proteinExistence type="predicted"/>
<comment type="caution">
    <text evidence="1">The sequence shown here is derived from an EMBL/GenBank/DDBJ whole genome shotgun (WGS) entry which is preliminary data.</text>
</comment>